<dbReference type="InterPro" id="IPR000524">
    <property type="entry name" value="Tscrpt_reg_HTH_GntR"/>
</dbReference>
<dbReference type="Pfam" id="PF00392">
    <property type="entry name" value="GntR"/>
    <property type="match status" value="1"/>
</dbReference>
<dbReference type="SMART" id="SM00895">
    <property type="entry name" value="FCD"/>
    <property type="match status" value="1"/>
</dbReference>
<sequence length="243" mass="27113">MATRSSRSKTALPVTELPGLKPGDDIETRIYNTVFESVMTQRLKPGTKLPEASLCELFDVSRATVRKVLQKLAHDHIVELRVNRGAVVAAPSPEETRQIFEARRHLEACIVRLAASTASRADIASLRAQLKQEHDAMHRFAQPEWARLASAFHLRLAEVAGNTILQQYLMELVSRCSLIVALYEPPGNAACEHDEHARVVDYIEKGDAERAVKLMDEHLRTLEANVCVQPEAEDNSLARMLGM</sequence>
<dbReference type="CDD" id="cd07377">
    <property type="entry name" value="WHTH_GntR"/>
    <property type="match status" value="1"/>
</dbReference>
<dbReference type="PROSITE" id="PS50949">
    <property type="entry name" value="HTH_GNTR"/>
    <property type="match status" value="1"/>
</dbReference>
<dbReference type="Gene3D" id="1.10.10.10">
    <property type="entry name" value="Winged helix-like DNA-binding domain superfamily/Winged helix DNA-binding domain"/>
    <property type="match status" value="1"/>
</dbReference>
<dbReference type="PANTHER" id="PTHR43537">
    <property type="entry name" value="TRANSCRIPTIONAL REGULATOR, GNTR FAMILY"/>
    <property type="match status" value="1"/>
</dbReference>
<dbReference type="EMBL" id="JABCSC020000001">
    <property type="protein sequence ID" value="NSL53912.1"/>
    <property type="molecule type" value="Genomic_DNA"/>
</dbReference>
<keyword evidence="3" id="KW-0804">Transcription</keyword>
<dbReference type="Pfam" id="PF07729">
    <property type="entry name" value="FCD"/>
    <property type="match status" value="1"/>
</dbReference>
<comment type="caution">
    <text evidence="5">The sequence shown here is derived from an EMBL/GenBank/DDBJ whole genome shotgun (WGS) entry which is preliminary data.</text>
</comment>
<dbReference type="SMART" id="SM00345">
    <property type="entry name" value="HTH_GNTR"/>
    <property type="match status" value="1"/>
</dbReference>
<dbReference type="InterPro" id="IPR036388">
    <property type="entry name" value="WH-like_DNA-bd_sf"/>
</dbReference>
<dbReference type="SUPFAM" id="SSF48008">
    <property type="entry name" value="GntR ligand-binding domain-like"/>
    <property type="match status" value="1"/>
</dbReference>
<evidence type="ECO:0000259" key="4">
    <source>
        <dbReference type="PROSITE" id="PS50949"/>
    </source>
</evidence>
<protein>
    <submittedName>
        <fullName evidence="5">GntR family transcriptional regulator</fullName>
    </submittedName>
</protein>
<accession>A0ABX2ICC0</accession>
<dbReference type="Gene3D" id="1.20.120.530">
    <property type="entry name" value="GntR ligand-binding domain-like"/>
    <property type="match status" value="1"/>
</dbReference>
<gene>
    <name evidence="5" type="ORF">HJ583_002640</name>
</gene>
<proteinExistence type="predicted"/>
<evidence type="ECO:0000256" key="1">
    <source>
        <dbReference type="ARBA" id="ARBA00023015"/>
    </source>
</evidence>
<dbReference type="RefSeq" id="WP_170020230.1">
    <property type="nucleotide sequence ID" value="NZ_JABCSC020000001.1"/>
</dbReference>
<dbReference type="InterPro" id="IPR036390">
    <property type="entry name" value="WH_DNA-bd_sf"/>
</dbReference>
<evidence type="ECO:0000256" key="3">
    <source>
        <dbReference type="ARBA" id="ARBA00023163"/>
    </source>
</evidence>
<evidence type="ECO:0000313" key="6">
    <source>
        <dbReference type="Proteomes" id="UP000778523"/>
    </source>
</evidence>
<evidence type="ECO:0000313" key="5">
    <source>
        <dbReference type="EMBL" id="NSL53912.1"/>
    </source>
</evidence>
<dbReference type="Proteomes" id="UP000778523">
    <property type="component" value="Unassembled WGS sequence"/>
</dbReference>
<name>A0ABX2ICC0_9RHOO</name>
<dbReference type="InterPro" id="IPR008920">
    <property type="entry name" value="TF_FadR/GntR_C"/>
</dbReference>
<reference evidence="5 6" key="1">
    <citation type="submission" date="2020-06" db="EMBL/GenBank/DDBJ databases">
        <title>Draft genome of Uliginosibacterium sp. IMCC34675.</title>
        <authorList>
            <person name="Song J."/>
        </authorList>
    </citation>
    <scope>NUCLEOTIDE SEQUENCE [LARGE SCALE GENOMIC DNA]</scope>
    <source>
        <strain evidence="5 6">IMCC34675</strain>
    </source>
</reference>
<dbReference type="InterPro" id="IPR011711">
    <property type="entry name" value="GntR_C"/>
</dbReference>
<evidence type="ECO:0000256" key="2">
    <source>
        <dbReference type="ARBA" id="ARBA00023125"/>
    </source>
</evidence>
<keyword evidence="1" id="KW-0805">Transcription regulation</keyword>
<keyword evidence="6" id="KW-1185">Reference proteome</keyword>
<dbReference type="PANTHER" id="PTHR43537:SF53">
    <property type="entry name" value="HTH-TYPE TRANSCRIPTIONAL REPRESSOR NANR"/>
    <property type="match status" value="1"/>
</dbReference>
<feature type="domain" description="HTH gntR-type" evidence="4">
    <location>
        <begin position="24"/>
        <end position="91"/>
    </location>
</feature>
<dbReference type="SUPFAM" id="SSF46785">
    <property type="entry name" value="Winged helix' DNA-binding domain"/>
    <property type="match status" value="1"/>
</dbReference>
<keyword evidence="2" id="KW-0238">DNA-binding</keyword>
<organism evidence="5 6">
    <name type="scientific">Uliginosibacterium aquaticum</name>
    <dbReference type="NCBI Taxonomy" id="2731212"/>
    <lineage>
        <taxon>Bacteria</taxon>
        <taxon>Pseudomonadati</taxon>
        <taxon>Pseudomonadota</taxon>
        <taxon>Betaproteobacteria</taxon>
        <taxon>Rhodocyclales</taxon>
        <taxon>Zoogloeaceae</taxon>
        <taxon>Uliginosibacterium</taxon>
    </lineage>
</organism>